<reference evidence="4" key="1">
    <citation type="submission" date="2019-12" db="EMBL/GenBank/DDBJ databases">
        <authorList>
            <person name="Awala S.I."/>
            <person name="Rhee S.K."/>
        </authorList>
    </citation>
    <scope>NUCLEOTIDE SEQUENCE [LARGE SCALE GENOMIC DNA]</scope>
    <source>
        <strain evidence="4">IM1</strain>
    </source>
</reference>
<proteinExistence type="predicted"/>
<evidence type="ECO:0000313" key="3">
    <source>
        <dbReference type="EMBL" id="QJD30959.1"/>
    </source>
</evidence>
<dbReference type="Proteomes" id="UP000503004">
    <property type="component" value="Chromosome"/>
</dbReference>
<keyword evidence="2" id="KW-0812">Transmembrane</keyword>
<dbReference type="RefSeq" id="WP_169604232.1">
    <property type="nucleotide sequence ID" value="NZ_CP046565.1"/>
</dbReference>
<evidence type="ECO:0000313" key="4">
    <source>
        <dbReference type="Proteomes" id="UP000503004"/>
    </source>
</evidence>
<feature type="transmembrane region" description="Helical" evidence="2">
    <location>
        <begin position="61"/>
        <end position="84"/>
    </location>
</feature>
<feature type="region of interest" description="Disordered" evidence="1">
    <location>
        <begin position="174"/>
        <end position="218"/>
    </location>
</feature>
<dbReference type="EMBL" id="CP046565">
    <property type="protein sequence ID" value="QJD30959.1"/>
    <property type="molecule type" value="Genomic_DNA"/>
</dbReference>
<keyword evidence="2" id="KW-1133">Transmembrane helix</keyword>
<evidence type="ECO:0000256" key="2">
    <source>
        <dbReference type="SAM" id="Phobius"/>
    </source>
</evidence>
<gene>
    <name evidence="3" type="ORF">GNH96_14030</name>
</gene>
<evidence type="ECO:0008006" key="5">
    <source>
        <dbReference type="Google" id="ProtNLM"/>
    </source>
</evidence>
<feature type="transmembrane region" description="Helical" evidence="2">
    <location>
        <begin position="121"/>
        <end position="145"/>
    </location>
</feature>
<feature type="compositionally biased region" description="Low complexity" evidence="1">
    <location>
        <begin position="189"/>
        <end position="218"/>
    </location>
</feature>
<dbReference type="AlphaFoldDB" id="A0A858QAP2"/>
<evidence type="ECO:0000256" key="1">
    <source>
        <dbReference type="SAM" id="MobiDB-lite"/>
    </source>
</evidence>
<organism evidence="3 4">
    <name type="scientific">Methylococcus geothermalis</name>
    <dbReference type="NCBI Taxonomy" id="2681310"/>
    <lineage>
        <taxon>Bacteria</taxon>
        <taxon>Pseudomonadati</taxon>
        <taxon>Pseudomonadota</taxon>
        <taxon>Gammaproteobacteria</taxon>
        <taxon>Methylococcales</taxon>
        <taxon>Methylococcaceae</taxon>
        <taxon>Methylococcus</taxon>
    </lineage>
</organism>
<dbReference type="KEGG" id="metu:GNH96_14030"/>
<accession>A0A858QAP2</accession>
<protein>
    <recommendedName>
        <fullName evidence="5">Transmembrane protein</fullName>
    </recommendedName>
</protein>
<sequence>MTVDVAEERKKVHAELKTELFKRQLSNSDNFDKAILTYSSAGLALSLGFLKDFIPITRADASWLLFLSWALFVVAVVVTLISFISSQFGIARQLALNEKYYLRMDDSALSESNFFARCTDWLAYIAGTAFVVAIACSTIFVSINLERAAIMAEQKQVPLREGAPVPTIQQVPQTVQKGAPVPGIQQVPQQTTQGTGSTGATGSTGSTTNSSNNASGKP</sequence>
<keyword evidence="2" id="KW-0472">Membrane</keyword>
<name>A0A858QAP2_9GAMM</name>
<keyword evidence="4" id="KW-1185">Reference proteome</keyword>